<dbReference type="RefSeq" id="XP_016945758.1">
    <property type="nucleotide sequence ID" value="XM_017090269.4"/>
</dbReference>
<dbReference type="GO" id="GO:0005743">
    <property type="term" value="C:mitochondrial inner membrane"/>
    <property type="evidence" value="ECO:0007669"/>
    <property type="project" value="UniProtKB-SubCell"/>
</dbReference>
<protein>
    <submittedName>
        <fullName evidence="12">Uncharacterized protein COX6CL</fullName>
    </submittedName>
</protein>
<evidence type="ECO:0000256" key="1">
    <source>
        <dbReference type="ARBA" id="ARBA00004434"/>
    </source>
</evidence>
<evidence type="ECO:0000313" key="11">
    <source>
        <dbReference type="Proteomes" id="UP001652628"/>
    </source>
</evidence>
<evidence type="ECO:0000256" key="2">
    <source>
        <dbReference type="ARBA" id="ARBA00004673"/>
    </source>
</evidence>
<evidence type="ECO:0000313" key="12">
    <source>
        <dbReference type="RefSeq" id="XP_016945758.1"/>
    </source>
</evidence>
<comment type="similarity">
    <text evidence="3">Belongs to the cytochrome c oxidase subunit 6c family.</text>
</comment>
<sequence length="93" mass="10686">MPAQKPPEFKFPMHDLHLKQSIGNLKMACTLALIAPLLLYTLHNNPRKRKYRTFYSKYDPLDAFDRMMSGGYLSSCPPGSGPKKDDKKDKKKK</sequence>
<dbReference type="CTD" id="318868"/>
<comment type="pathway">
    <text evidence="2">Energy metabolism; oxidative phosphorylation.</text>
</comment>
<feature type="compositionally biased region" description="Basic and acidic residues" evidence="9">
    <location>
        <begin position="82"/>
        <end position="93"/>
    </location>
</feature>
<evidence type="ECO:0000256" key="10">
    <source>
        <dbReference type="SAM" id="Phobius"/>
    </source>
</evidence>
<accession>A0AB39ZYW9</accession>
<gene>
    <name evidence="12" type="primary">COX6CL</name>
</gene>
<keyword evidence="4 10" id="KW-0812">Transmembrane</keyword>
<keyword evidence="5" id="KW-0999">Mitochondrion inner membrane</keyword>
<evidence type="ECO:0000256" key="3">
    <source>
        <dbReference type="ARBA" id="ARBA00007204"/>
    </source>
</evidence>
<keyword evidence="6 10" id="KW-1133">Transmembrane helix</keyword>
<evidence type="ECO:0000256" key="9">
    <source>
        <dbReference type="SAM" id="MobiDB-lite"/>
    </source>
</evidence>
<dbReference type="PANTHER" id="PTHR48416:SF1">
    <property type="entry name" value="CYTOCHROME C OXIDASE SUBUNIT 6C"/>
    <property type="match status" value="1"/>
</dbReference>
<evidence type="ECO:0000256" key="8">
    <source>
        <dbReference type="ARBA" id="ARBA00023136"/>
    </source>
</evidence>
<reference evidence="12" key="1">
    <citation type="submission" date="2025-08" db="UniProtKB">
        <authorList>
            <consortium name="RefSeq"/>
        </authorList>
    </citation>
    <scope>IDENTIFICATION</scope>
</reference>
<evidence type="ECO:0000256" key="5">
    <source>
        <dbReference type="ARBA" id="ARBA00022792"/>
    </source>
</evidence>
<evidence type="ECO:0000256" key="6">
    <source>
        <dbReference type="ARBA" id="ARBA00022989"/>
    </source>
</evidence>
<dbReference type="InterPro" id="IPR037169">
    <property type="entry name" value="Cytochrome_c_oxidase_VIc_sf"/>
</dbReference>
<organism evidence="11 12">
    <name type="scientific">Drosophila suzukii</name>
    <name type="common">Spotted-wing drosophila fruit fly</name>
    <dbReference type="NCBI Taxonomy" id="28584"/>
    <lineage>
        <taxon>Eukaryota</taxon>
        <taxon>Metazoa</taxon>
        <taxon>Ecdysozoa</taxon>
        <taxon>Arthropoda</taxon>
        <taxon>Hexapoda</taxon>
        <taxon>Insecta</taxon>
        <taxon>Pterygota</taxon>
        <taxon>Neoptera</taxon>
        <taxon>Endopterygota</taxon>
        <taxon>Diptera</taxon>
        <taxon>Brachycera</taxon>
        <taxon>Muscomorpha</taxon>
        <taxon>Ephydroidea</taxon>
        <taxon>Drosophilidae</taxon>
        <taxon>Drosophila</taxon>
        <taxon>Sophophora</taxon>
    </lineage>
</organism>
<dbReference type="PANTHER" id="PTHR48416">
    <property type="entry name" value="CYTOCHROME C OXIDASE SUBUNIT 6C"/>
    <property type="match status" value="1"/>
</dbReference>
<dbReference type="InterPro" id="IPR034884">
    <property type="entry name" value="Cytochrome_c_oxidase_VIc/VIIs"/>
</dbReference>
<keyword evidence="7" id="KW-0496">Mitochondrion</keyword>
<proteinExistence type="inferred from homology"/>
<feature type="transmembrane region" description="Helical" evidence="10">
    <location>
        <begin position="22"/>
        <end position="42"/>
    </location>
</feature>
<evidence type="ECO:0000256" key="7">
    <source>
        <dbReference type="ARBA" id="ARBA00023128"/>
    </source>
</evidence>
<keyword evidence="11" id="KW-1185">Reference proteome</keyword>
<dbReference type="InterPro" id="IPR051389">
    <property type="entry name" value="Cytochrome_c_oxidase_VIc"/>
</dbReference>
<feature type="region of interest" description="Disordered" evidence="9">
    <location>
        <begin position="72"/>
        <end position="93"/>
    </location>
</feature>
<dbReference type="Pfam" id="PF02937">
    <property type="entry name" value="COX6C"/>
    <property type="match status" value="1"/>
</dbReference>
<dbReference type="GeneID" id="108021512"/>
<keyword evidence="8 10" id="KW-0472">Membrane</keyword>
<evidence type="ECO:0000256" key="4">
    <source>
        <dbReference type="ARBA" id="ARBA00022692"/>
    </source>
</evidence>
<dbReference type="Gene3D" id="4.10.93.10">
    <property type="entry name" value="Mitochondrial cytochrome c oxidase subunit VIc/VIIs"/>
    <property type="match status" value="1"/>
</dbReference>
<dbReference type="SUPFAM" id="SSF81415">
    <property type="entry name" value="Mitochondrial cytochrome c oxidase subunit VIc"/>
    <property type="match status" value="1"/>
</dbReference>
<dbReference type="Proteomes" id="UP001652628">
    <property type="component" value="Chromosome 2L"/>
</dbReference>
<name>A0AB39ZYW9_DROSZ</name>
<dbReference type="AlphaFoldDB" id="A0AB39ZYW9"/>
<comment type="subcellular location">
    <subcellularLocation>
        <location evidence="1">Mitochondrion inner membrane</location>
        <topology evidence="1">Single-pass membrane protein</topology>
    </subcellularLocation>
</comment>